<proteinExistence type="predicted"/>
<evidence type="ECO:0000313" key="2">
    <source>
        <dbReference type="Proteomes" id="UP001058974"/>
    </source>
</evidence>
<dbReference type="Gramene" id="Psat01G0250800-T1">
    <property type="protein sequence ID" value="KAI5443891.1"/>
    <property type="gene ID" value="KIW84_012508"/>
</dbReference>
<accession>A0A9D5BHZ0</accession>
<dbReference type="AlphaFoldDB" id="A0A9D5BHZ0"/>
<dbReference type="PANTHER" id="PTHR11439:SF461">
    <property type="entry name" value="OS10G0432200 PROTEIN"/>
    <property type="match status" value="1"/>
</dbReference>
<dbReference type="EMBL" id="JAMSHJ010000001">
    <property type="protein sequence ID" value="KAI5443891.1"/>
    <property type="molecule type" value="Genomic_DNA"/>
</dbReference>
<name>A0A9D5BHZ0_PEA</name>
<sequence>MMALKDDFEGLRGGILHRNPLPNVDSIFDELLTEETRLKSHSNLIPNKGVLSNPQSIFVAQFHKGKPQASKKNFKSLSSNVVAAPTTIGSGFDHVYPSETTSQIAGIAEKLQKLLATQSCAMSASSVKGLNSSCLLGISPSMYILDYGASHHMSYDAKSFMSLNTAPSMSIMTADGTHMPLADPHFGRLIEKGRRQGGHYVLDELRVPDTETSTSSSTTYLFSKLTHIDPFGHNDNISSDCNFENHRIDTTTTTPDTDIPLVYSIIPSVTTHLSDNRVVGSSLELNVKYAPSDSVPLPYPTLYLHWEAVLRTCRYLQGTQFQSLLFPSLSSLELRAYFDADWASDPTDRKSTTEFCIFLGDSFFFLEE</sequence>
<comment type="caution">
    <text evidence="1">The sequence shown here is derived from an EMBL/GenBank/DDBJ whole genome shotgun (WGS) entry which is preliminary data.</text>
</comment>
<gene>
    <name evidence="1" type="ORF">KIW84_012508</name>
</gene>
<dbReference type="PANTHER" id="PTHR11439">
    <property type="entry name" value="GAG-POL-RELATED RETROTRANSPOSON"/>
    <property type="match status" value="1"/>
</dbReference>
<organism evidence="1 2">
    <name type="scientific">Pisum sativum</name>
    <name type="common">Garden pea</name>
    <name type="synonym">Lathyrus oleraceus</name>
    <dbReference type="NCBI Taxonomy" id="3888"/>
    <lineage>
        <taxon>Eukaryota</taxon>
        <taxon>Viridiplantae</taxon>
        <taxon>Streptophyta</taxon>
        <taxon>Embryophyta</taxon>
        <taxon>Tracheophyta</taxon>
        <taxon>Spermatophyta</taxon>
        <taxon>Magnoliopsida</taxon>
        <taxon>eudicotyledons</taxon>
        <taxon>Gunneridae</taxon>
        <taxon>Pentapetalae</taxon>
        <taxon>rosids</taxon>
        <taxon>fabids</taxon>
        <taxon>Fabales</taxon>
        <taxon>Fabaceae</taxon>
        <taxon>Papilionoideae</taxon>
        <taxon>50 kb inversion clade</taxon>
        <taxon>NPAAA clade</taxon>
        <taxon>Hologalegina</taxon>
        <taxon>IRL clade</taxon>
        <taxon>Fabeae</taxon>
        <taxon>Lathyrus</taxon>
    </lineage>
</organism>
<reference evidence="1 2" key="1">
    <citation type="journal article" date="2022" name="Nat. Genet.">
        <title>Improved pea reference genome and pan-genome highlight genomic features and evolutionary characteristics.</title>
        <authorList>
            <person name="Yang T."/>
            <person name="Liu R."/>
            <person name="Luo Y."/>
            <person name="Hu S."/>
            <person name="Wang D."/>
            <person name="Wang C."/>
            <person name="Pandey M.K."/>
            <person name="Ge S."/>
            <person name="Xu Q."/>
            <person name="Li N."/>
            <person name="Li G."/>
            <person name="Huang Y."/>
            <person name="Saxena R.K."/>
            <person name="Ji Y."/>
            <person name="Li M."/>
            <person name="Yan X."/>
            <person name="He Y."/>
            <person name="Liu Y."/>
            <person name="Wang X."/>
            <person name="Xiang C."/>
            <person name="Varshney R.K."/>
            <person name="Ding H."/>
            <person name="Gao S."/>
            <person name="Zong X."/>
        </authorList>
    </citation>
    <scope>NUCLEOTIDE SEQUENCE [LARGE SCALE GENOMIC DNA]</scope>
    <source>
        <strain evidence="1 2">cv. Zhongwan 6</strain>
    </source>
</reference>
<evidence type="ECO:0000313" key="1">
    <source>
        <dbReference type="EMBL" id="KAI5443891.1"/>
    </source>
</evidence>
<protein>
    <submittedName>
        <fullName evidence="1">Uncharacterized protein</fullName>
    </submittedName>
</protein>
<dbReference type="Proteomes" id="UP001058974">
    <property type="component" value="Chromosome 1"/>
</dbReference>
<keyword evidence="2" id="KW-1185">Reference proteome</keyword>